<dbReference type="Proteomes" id="UP000078492">
    <property type="component" value="Unassembled WGS sequence"/>
</dbReference>
<dbReference type="AlphaFoldDB" id="A0A151J501"/>
<gene>
    <name evidence="1" type="ORF">ALC57_09924</name>
</gene>
<evidence type="ECO:0000313" key="2">
    <source>
        <dbReference type="Proteomes" id="UP000078492"/>
    </source>
</evidence>
<keyword evidence="2" id="KW-1185">Reference proteome</keyword>
<organism evidence="1 2">
    <name type="scientific">Trachymyrmex cornetzi</name>
    <dbReference type="NCBI Taxonomy" id="471704"/>
    <lineage>
        <taxon>Eukaryota</taxon>
        <taxon>Metazoa</taxon>
        <taxon>Ecdysozoa</taxon>
        <taxon>Arthropoda</taxon>
        <taxon>Hexapoda</taxon>
        <taxon>Insecta</taxon>
        <taxon>Pterygota</taxon>
        <taxon>Neoptera</taxon>
        <taxon>Endopterygota</taxon>
        <taxon>Hymenoptera</taxon>
        <taxon>Apocrita</taxon>
        <taxon>Aculeata</taxon>
        <taxon>Formicoidea</taxon>
        <taxon>Formicidae</taxon>
        <taxon>Myrmicinae</taxon>
        <taxon>Trachymyrmex</taxon>
    </lineage>
</organism>
<reference evidence="1 2" key="1">
    <citation type="submission" date="2015-09" db="EMBL/GenBank/DDBJ databases">
        <title>Trachymyrmex cornetzi WGS genome.</title>
        <authorList>
            <person name="Nygaard S."/>
            <person name="Hu H."/>
            <person name="Boomsma J."/>
            <person name="Zhang G."/>
        </authorList>
    </citation>
    <scope>NUCLEOTIDE SEQUENCE [LARGE SCALE GENOMIC DNA]</scope>
    <source>
        <strain evidence="1">Tcor2-1</strain>
        <tissue evidence="1">Whole body</tissue>
    </source>
</reference>
<sequence length="73" mass="8192">MPALDPTLETFLELYCRYSHQSRLRFDIEVISKMYLVQFINPTKSLVAIHAVMSQKFGFACNDGDAPGVRPGG</sequence>
<proteinExistence type="predicted"/>
<accession>A0A151J501</accession>
<evidence type="ECO:0000313" key="1">
    <source>
        <dbReference type="EMBL" id="KYN17794.1"/>
    </source>
</evidence>
<dbReference type="EMBL" id="KQ980088">
    <property type="protein sequence ID" value="KYN17794.1"/>
    <property type="molecule type" value="Genomic_DNA"/>
</dbReference>
<protein>
    <submittedName>
        <fullName evidence="1">Uncharacterized protein</fullName>
    </submittedName>
</protein>
<name>A0A151J501_9HYME</name>